<dbReference type="GeneID" id="37134512"/>
<organism evidence="1 2">
    <name type="scientific">Aspergillus uvarum CBS 121591</name>
    <dbReference type="NCBI Taxonomy" id="1448315"/>
    <lineage>
        <taxon>Eukaryota</taxon>
        <taxon>Fungi</taxon>
        <taxon>Dikarya</taxon>
        <taxon>Ascomycota</taxon>
        <taxon>Pezizomycotina</taxon>
        <taxon>Eurotiomycetes</taxon>
        <taxon>Eurotiomycetidae</taxon>
        <taxon>Eurotiales</taxon>
        <taxon>Aspergillaceae</taxon>
        <taxon>Aspergillus</taxon>
        <taxon>Aspergillus subgen. Circumdati</taxon>
    </lineage>
</organism>
<keyword evidence="2" id="KW-1185">Reference proteome</keyword>
<dbReference type="EMBL" id="KZ821736">
    <property type="protein sequence ID" value="PYH77841.1"/>
    <property type="molecule type" value="Genomic_DNA"/>
</dbReference>
<proteinExistence type="predicted"/>
<evidence type="ECO:0000313" key="1">
    <source>
        <dbReference type="EMBL" id="PYH77841.1"/>
    </source>
</evidence>
<dbReference type="AlphaFoldDB" id="A0A319C0J2"/>
<dbReference type="RefSeq" id="XP_025488041.1">
    <property type="nucleotide sequence ID" value="XM_025631771.1"/>
</dbReference>
<dbReference type="OrthoDB" id="5335351at2759"/>
<dbReference type="Proteomes" id="UP000248340">
    <property type="component" value="Unassembled WGS sequence"/>
</dbReference>
<name>A0A319C0J2_9EURO</name>
<evidence type="ECO:0000313" key="2">
    <source>
        <dbReference type="Proteomes" id="UP000248340"/>
    </source>
</evidence>
<dbReference type="STRING" id="1448315.A0A319C0J2"/>
<sequence length="105" mass="12720">MEPFPIRNLGTYDWKELENRYYKVMEQHKEAEDALQNHISRMLEVIFMAWSQTTITRDETRALKRFKTQMHYVQHSEESLDKKKRHYTDVVKAFESALALLDDRL</sequence>
<accession>A0A319C0J2</accession>
<protein>
    <submittedName>
        <fullName evidence="1">Uncharacterized protein</fullName>
    </submittedName>
</protein>
<reference evidence="1 2" key="1">
    <citation type="submission" date="2016-12" db="EMBL/GenBank/DDBJ databases">
        <title>The genomes of Aspergillus section Nigri reveals drivers in fungal speciation.</title>
        <authorList>
            <consortium name="DOE Joint Genome Institute"/>
            <person name="Vesth T.C."/>
            <person name="Nybo J."/>
            <person name="Theobald S."/>
            <person name="Brandl J."/>
            <person name="Frisvad J.C."/>
            <person name="Nielsen K.F."/>
            <person name="Lyhne E.K."/>
            <person name="Kogle M.E."/>
            <person name="Kuo A."/>
            <person name="Riley R."/>
            <person name="Clum A."/>
            <person name="Nolan M."/>
            <person name="Lipzen A."/>
            <person name="Salamov A."/>
            <person name="Henrissat B."/>
            <person name="Wiebenga A."/>
            <person name="De Vries R.P."/>
            <person name="Grigoriev I.V."/>
            <person name="Mortensen U.H."/>
            <person name="Andersen M.R."/>
            <person name="Baker S.E."/>
        </authorList>
    </citation>
    <scope>NUCLEOTIDE SEQUENCE [LARGE SCALE GENOMIC DNA]</scope>
    <source>
        <strain evidence="1 2">CBS 121591</strain>
    </source>
</reference>
<gene>
    <name evidence="1" type="ORF">BO82DRAFT_292733</name>
</gene>
<dbReference type="VEuPathDB" id="FungiDB:BO82DRAFT_292733"/>